<keyword evidence="2" id="KW-1185">Reference proteome</keyword>
<reference evidence="1 2" key="1">
    <citation type="submission" date="2016-02" db="EMBL/GenBank/DDBJ databases">
        <authorList>
            <person name="Wen L."/>
            <person name="He K."/>
            <person name="Yang H."/>
        </authorList>
    </citation>
    <scope>NUCLEOTIDE SEQUENCE [LARGE SCALE GENOMIC DNA]</scope>
    <source>
        <strain evidence="1 2">TSA40</strain>
    </source>
</reference>
<protein>
    <submittedName>
        <fullName evidence="1">Uncharacterized protein</fullName>
    </submittedName>
</protein>
<name>A0A254TDL3_9BURK</name>
<comment type="caution">
    <text evidence="1">The sequence shown here is derived from an EMBL/GenBank/DDBJ whole genome shotgun (WGS) entry which is preliminary data.</text>
</comment>
<sequence>MQHYYVNKQPLPNGEHEVHVPRCTYLPEGDNGIHLGTFTRCSDALEAAKSHFERVTGCKVCCGAGHSG</sequence>
<gene>
    <name evidence="1" type="ORF">AYR66_03275</name>
</gene>
<dbReference type="AlphaFoldDB" id="A0A254TDL3"/>
<evidence type="ECO:0000313" key="1">
    <source>
        <dbReference type="EMBL" id="OWW18623.1"/>
    </source>
</evidence>
<dbReference type="EMBL" id="LSTO01000002">
    <property type="protein sequence ID" value="OWW18623.1"/>
    <property type="molecule type" value="Genomic_DNA"/>
</dbReference>
<dbReference type="RefSeq" id="WP_088710030.1">
    <property type="nucleotide sequence ID" value="NZ_LSTO01000002.1"/>
</dbReference>
<accession>A0A254TDL3</accession>
<evidence type="ECO:0000313" key="2">
    <source>
        <dbReference type="Proteomes" id="UP000197535"/>
    </source>
</evidence>
<dbReference type="OrthoDB" id="47198at2"/>
<dbReference type="Proteomes" id="UP000197535">
    <property type="component" value="Unassembled WGS sequence"/>
</dbReference>
<proteinExistence type="predicted"/>
<organism evidence="1 2">
    <name type="scientific">Noviherbaspirillum denitrificans</name>
    <dbReference type="NCBI Taxonomy" id="1968433"/>
    <lineage>
        <taxon>Bacteria</taxon>
        <taxon>Pseudomonadati</taxon>
        <taxon>Pseudomonadota</taxon>
        <taxon>Betaproteobacteria</taxon>
        <taxon>Burkholderiales</taxon>
        <taxon>Oxalobacteraceae</taxon>
        <taxon>Noviherbaspirillum</taxon>
    </lineage>
</organism>